<comment type="caution">
    <text evidence="2">The sequence shown here is derived from an EMBL/GenBank/DDBJ whole genome shotgun (WGS) entry which is preliminary data.</text>
</comment>
<dbReference type="Proteomes" id="UP001601059">
    <property type="component" value="Unassembled WGS sequence"/>
</dbReference>
<accession>A0ABW6K758</accession>
<keyword evidence="1" id="KW-0472">Membrane</keyword>
<keyword evidence="1" id="KW-0812">Transmembrane</keyword>
<feature type="transmembrane region" description="Helical" evidence="1">
    <location>
        <begin position="36"/>
        <end position="55"/>
    </location>
</feature>
<gene>
    <name evidence="2" type="ORF">ACFYKX_05280</name>
</gene>
<dbReference type="EMBL" id="JBIACK010000001">
    <property type="protein sequence ID" value="MFE8700034.1"/>
    <property type="molecule type" value="Genomic_DNA"/>
</dbReference>
<evidence type="ECO:0000256" key="1">
    <source>
        <dbReference type="SAM" id="Phobius"/>
    </source>
</evidence>
<evidence type="ECO:0000313" key="3">
    <source>
        <dbReference type="Proteomes" id="UP001601059"/>
    </source>
</evidence>
<protein>
    <submittedName>
        <fullName evidence="2">Uncharacterized protein</fullName>
    </submittedName>
</protein>
<reference evidence="2 3" key="1">
    <citation type="submission" date="2024-08" db="EMBL/GenBank/DDBJ databases">
        <title>Two novel Cytobacillus novel species.</title>
        <authorList>
            <person name="Liu G."/>
        </authorList>
    </citation>
    <scope>NUCLEOTIDE SEQUENCE [LARGE SCALE GENOMIC DNA]</scope>
    <source>
        <strain evidence="2 3">FJAT-54145</strain>
    </source>
</reference>
<keyword evidence="3" id="KW-1185">Reference proteome</keyword>
<sequence length="64" mass="7046">MNRKWTIIGCSVMYLGALIVLGSILYDYFVLNQLNLGFIGLAIIPAAGATMVLKYSNFSKENQS</sequence>
<feature type="transmembrane region" description="Helical" evidence="1">
    <location>
        <begin position="12"/>
        <end position="30"/>
    </location>
</feature>
<evidence type="ECO:0000313" key="2">
    <source>
        <dbReference type="EMBL" id="MFE8700034.1"/>
    </source>
</evidence>
<name>A0ABW6K758_9BACI</name>
<organism evidence="2 3">
    <name type="scientific">Cytobacillus spartinae</name>
    <dbReference type="NCBI Taxonomy" id="3299023"/>
    <lineage>
        <taxon>Bacteria</taxon>
        <taxon>Bacillati</taxon>
        <taxon>Bacillota</taxon>
        <taxon>Bacilli</taxon>
        <taxon>Bacillales</taxon>
        <taxon>Bacillaceae</taxon>
        <taxon>Cytobacillus</taxon>
    </lineage>
</organism>
<dbReference type="RefSeq" id="WP_389358741.1">
    <property type="nucleotide sequence ID" value="NZ_JBIACK010000001.1"/>
</dbReference>
<keyword evidence="1" id="KW-1133">Transmembrane helix</keyword>
<proteinExistence type="predicted"/>